<organism evidence="1 2">
    <name type="scientific">Gonapodya prolifera (strain JEL478)</name>
    <name type="common">Monoblepharis prolifera</name>
    <dbReference type="NCBI Taxonomy" id="1344416"/>
    <lineage>
        <taxon>Eukaryota</taxon>
        <taxon>Fungi</taxon>
        <taxon>Fungi incertae sedis</taxon>
        <taxon>Chytridiomycota</taxon>
        <taxon>Chytridiomycota incertae sedis</taxon>
        <taxon>Monoblepharidomycetes</taxon>
        <taxon>Monoblepharidales</taxon>
        <taxon>Gonapodyaceae</taxon>
        <taxon>Gonapodya</taxon>
    </lineage>
</organism>
<dbReference type="AlphaFoldDB" id="A0A139B0C2"/>
<proteinExistence type="predicted"/>
<sequence>MLLPLPIVDPRSVFLRHFGPFRLGIGDGWREGLRLGGRCRRNGCVRRNFRDLAELVDSRPIGLAGYHAGAIIMFALRPLLFKLIFCKILRIAI</sequence>
<gene>
    <name evidence="1" type="ORF">M427DRAFT_172030</name>
</gene>
<dbReference type="EMBL" id="KQ965731">
    <property type="protein sequence ID" value="KXS22419.1"/>
    <property type="molecule type" value="Genomic_DNA"/>
</dbReference>
<evidence type="ECO:0000313" key="2">
    <source>
        <dbReference type="Proteomes" id="UP000070544"/>
    </source>
</evidence>
<evidence type="ECO:0000313" key="1">
    <source>
        <dbReference type="EMBL" id="KXS22419.1"/>
    </source>
</evidence>
<protein>
    <submittedName>
        <fullName evidence="1">Uncharacterized protein</fullName>
    </submittedName>
</protein>
<keyword evidence="2" id="KW-1185">Reference proteome</keyword>
<accession>A0A139B0C2</accession>
<dbReference type="Proteomes" id="UP000070544">
    <property type="component" value="Unassembled WGS sequence"/>
</dbReference>
<reference evidence="1 2" key="1">
    <citation type="journal article" date="2015" name="Genome Biol. Evol.">
        <title>Phylogenomic analyses indicate that early fungi evolved digesting cell walls of algal ancestors of land plants.</title>
        <authorList>
            <person name="Chang Y."/>
            <person name="Wang S."/>
            <person name="Sekimoto S."/>
            <person name="Aerts A.L."/>
            <person name="Choi C."/>
            <person name="Clum A."/>
            <person name="LaButti K.M."/>
            <person name="Lindquist E.A."/>
            <person name="Yee Ngan C."/>
            <person name="Ohm R.A."/>
            <person name="Salamov A.A."/>
            <person name="Grigoriev I.V."/>
            <person name="Spatafora J.W."/>
            <person name="Berbee M.L."/>
        </authorList>
    </citation>
    <scope>NUCLEOTIDE SEQUENCE [LARGE SCALE GENOMIC DNA]</scope>
    <source>
        <strain evidence="1 2">JEL478</strain>
    </source>
</reference>
<name>A0A139B0C2_GONPJ</name>